<proteinExistence type="predicted"/>
<evidence type="ECO:0000313" key="2">
    <source>
        <dbReference type="Proteomes" id="UP000287239"/>
    </source>
</evidence>
<gene>
    <name evidence="1" type="ORF">CBF35_03900</name>
</gene>
<dbReference type="InterPro" id="IPR009351">
    <property type="entry name" value="AlkZ-like"/>
</dbReference>
<dbReference type="PANTHER" id="PTHR30528:SF0">
    <property type="entry name" value="CYTOPLASMIC PROTEIN"/>
    <property type="match status" value="1"/>
</dbReference>
<evidence type="ECO:0000313" key="1">
    <source>
        <dbReference type="EMBL" id="RST97079.1"/>
    </source>
</evidence>
<dbReference type="OrthoDB" id="9787207at2"/>
<organism evidence="1 2">
    <name type="scientific">Vagococcus salmoninarum</name>
    <dbReference type="NCBI Taxonomy" id="2739"/>
    <lineage>
        <taxon>Bacteria</taxon>
        <taxon>Bacillati</taxon>
        <taxon>Bacillota</taxon>
        <taxon>Bacilli</taxon>
        <taxon>Lactobacillales</taxon>
        <taxon>Enterococcaceae</taxon>
        <taxon>Vagococcus</taxon>
    </lineage>
</organism>
<comment type="caution">
    <text evidence="1">The sequence shown here is derived from an EMBL/GenBank/DDBJ whole genome shotgun (WGS) entry which is preliminary data.</text>
</comment>
<dbReference type="Pfam" id="PF06224">
    <property type="entry name" value="AlkZ-like"/>
    <property type="match status" value="1"/>
</dbReference>
<dbReference type="AlphaFoldDB" id="A0A429ZTW3"/>
<reference evidence="1 2" key="1">
    <citation type="submission" date="2017-05" db="EMBL/GenBank/DDBJ databases">
        <title>Vagococcus spp. assemblies.</title>
        <authorList>
            <person name="Gulvik C.A."/>
        </authorList>
    </citation>
    <scope>NUCLEOTIDE SEQUENCE [LARGE SCALE GENOMIC DNA]</scope>
    <source>
        <strain evidence="1 2">NCFB 2777</strain>
    </source>
</reference>
<dbReference type="Proteomes" id="UP000287239">
    <property type="component" value="Unassembled WGS sequence"/>
</dbReference>
<accession>A0A429ZTW3</accession>
<protein>
    <recommendedName>
        <fullName evidence="3">Winged helix-turn-helix domain-containing protein</fullName>
    </recommendedName>
</protein>
<dbReference type="EMBL" id="NGJU01000004">
    <property type="protein sequence ID" value="RST97079.1"/>
    <property type="molecule type" value="Genomic_DNA"/>
</dbReference>
<sequence>MINIDTIRQVQLHKQFSSFCRENRANVQSVLTNLGFIQLDSMSVVARSQELVCWARLKNYQLGDLLELYHQDQAVELYSFALTLHLKDTELVPLFQGKAYEALMASSTVAESQTLLAELAEVQPILKRAFIKNKQQETWQQSPKDRLIDKLWRAGLIEGQRDEKFNKRLHLGKGIRSELSPQVLEYQMYQQLILMTFNNLGIITEGEASHYFNLKKGLTKVILAEMLTAGDIQKISVENYGEHYLLVSDQELVTNLAEFPTLPPKLLSPFDNLIRDRERTAKLFGIDFKLESYIKAENRRYGYFAMPILIAGELIGTVDLKNERQLSQLIIKGFVFFKPENRERYTAEILGVLTELKDFLNLTELIYQEQIFTGFT</sequence>
<evidence type="ECO:0008006" key="3">
    <source>
        <dbReference type="Google" id="ProtNLM"/>
    </source>
</evidence>
<dbReference type="RefSeq" id="WP_126778677.1">
    <property type="nucleotide sequence ID" value="NZ_NGJU01000004.1"/>
</dbReference>
<keyword evidence="2" id="KW-1185">Reference proteome</keyword>
<dbReference type="GeneID" id="98567501"/>
<dbReference type="PANTHER" id="PTHR30528">
    <property type="entry name" value="CYTOPLASMIC PROTEIN"/>
    <property type="match status" value="1"/>
</dbReference>
<name>A0A429ZTW3_9ENTE</name>